<dbReference type="FunCoup" id="I1BY71">
    <property type="interactions" value="85"/>
</dbReference>
<dbReference type="Proteomes" id="UP000009138">
    <property type="component" value="Unassembled WGS sequence"/>
</dbReference>
<feature type="domain" description="ZNF380 coiled-coil" evidence="4">
    <location>
        <begin position="131"/>
        <end position="212"/>
    </location>
</feature>
<dbReference type="PANTHER" id="PTHR10972:SF184">
    <property type="entry name" value="OXYSTEROL-BINDING PROTEIN HOMOLOG 4-RELATED"/>
    <property type="match status" value="1"/>
</dbReference>
<evidence type="ECO:0000313" key="6">
    <source>
        <dbReference type="Proteomes" id="UP000009138"/>
    </source>
</evidence>
<feature type="compositionally biased region" description="Acidic residues" evidence="3">
    <location>
        <begin position="112"/>
        <end position="123"/>
    </location>
</feature>
<dbReference type="SUPFAM" id="SSF144000">
    <property type="entry name" value="Oxysterol-binding protein-like"/>
    <property type="match status" value="1"/>
</dbReference>
<reference evidence="5 6" key="1">
    <citation type="journal article" date="2009" name="PLoS Genet.">
        <title>Genomic analysis of the basal lineage fungus Rhizopus oryzae reveals a whole-genome duplication.</title>
        <authorList>
            <person name="Ma L.-J."/>
            <person name="Ibrahim A.S."/>
            <person name="Skory C."/>
            <person name="Grabherr M.G."/>
            <person name="Burger G."/>
            <person name="Butler M."/>
            <person name="Elias M."/>
            <person name="Idnurm A."/>
            <person name="Lang B.F."/>
            <person name="Sone T."/>
            <person name="Abe A."/>
            <person name="Calvo S.E."/>
            <person name="Corrochano L.M."/>
            <person name="Engels R."/>
            <person name="Fu J."/>
            <person name="Hansberg W."/>
            <person name="Kim J.-M."/>
            <person name="Kodira C.D."/>
            <person name="Koehrsen M.J."/>
            <person name="Liu B."/>
            <person name="Miranda-Saavedra D."/>
            <person name="O'Leary S."/>
            <person name="Ortiz-Castellanos L."/>
            <person name="Poulter R."/>
            <person name="Rodriguez-Romero J."/>
            <person name="Ruiz-Herrera J."/>
            <person name="Shen Y.-Q."/>
            <person name="Zeng Q."/>
            <person name="Galagan J."/>
            <person name="Birren B.W."/>
            <person name="Cuomo C.A."/>
            <person name="Wickes B.L."/>
        </authorList>
    </citation>
    <scope>NUCLEOTIDE SEQUENCE [LARGE SCALE GENOMIC DNA]</scope>
    <source>
        <strain evidence="6">RA 99-880 / ATCC MYA-4621 / FGSC 9543 / NRRL 43880</strain>
    </source>
</reference>
<dbReference type="VEuPathDB" id="FungiDB:RO3G_05856"/>
<dbReference type="eggNOG" id="KOG2210">
    <property type="taxonomic scope" value="Eukaryota"/>
</dbReference>
<dbReference type="InParanoid" id="I1BY71"/>
<comment type="similarity">
    <text evidence="1 2">Belongs to the OSBP family.</text>
</comment>
<evidence type="ECO:0000256" key="1">
    <source>
        <dbReference type="ARBA" id="ARBA00008842"/>
    </source>
</evidence>
<dbReference type="InterPro" id="IPR036236">
    <property type="entry name" value="Znf_C2H2_sf"/>
</dbReference>
<gene>
    <name evidence="5" type="ORF">RO3G_05856</name>
</gene>
<dbReference type="InterPro" id="IPR059039">
    <property type="entry name" value="ZNF380_CC"/>
</dbReference>
<dbReference type="PROSITE" id="PS01013">
    <property type="entry name" value="OSBP"/>
    <property type="match status" value="1"/>
</dbReference>
<dbReference type="eggNOG" id="KOG3032">
    <property type="taxonomic scope" value="Eukaryota"/>
</dbReference>
<feature type="compositionally biased region" description="Acidic residues" evidence="3">
    <location>
        <begin position="90"/>
        <end position="102"/>
    </location>
</feature>
<feature type="region of interest" description="Disordered" evidence="3">
    <location>
        <begin position="67"/>
        <end position="137"/>
    </location>
</feature>
<dbReference type="AlphaFoldDB" id="I1BY71"/>
<evidence type="ECO:0000256" key="3">
    <source>
        <dbReference type="SAM" id="MobiDB-lite"/>
    </source>
</evidence>
<dbReference type="Gene3D" id="3.30.70.3490">
    <property type="match status" value="1"/>
</dbReference>
<dbReference type="GO" id="GO:0008142">
    <property type="term" value="F:oxysterol binding"/>
    <property type="evidence" value="ECO:0007669"/>
    <property type="project" value="TreeGrafter"/>
</dbReference>
<dbReference type="GO" id="GO:0005829">
    <property type="term" value="C:cytosol"/>
    <property type="evidence" value="ECO:0007669"/>
    <property type="project" value="TreeGrafter"/>
</dbReference>
<protein>
    <recommendedName>
        <fullName evidence="4">ZNF380 coiled-coil domain-containing protein</fullName>
    </recommendedName>
</protein>
<dbReference type="GeneID" id="93612827"/>
<organism evidence="5 6">
    <name type="scientific">Rhizopus delemar (strain RA 99-880 / ATCC MYA-4621 / FGSC 9543 / NRRL 43880)</name>
    <name type="common">Mucormycosis agent</name>
    <name type="synonym">Rhizopus arrhizus var. delemar</name>
    <dbReference type="NCBI Taxonomy" id="246409"/>
    <lineage>
        <taxon>Eukaryota</taxon>
        <taxon>Fungi</taxon>
        <taxon>Fungi incertae sedis</taxon>
        <taxon>Mucoromycota</taxon>
        <taxon>Mucoromycotina</taxon>
        <taxon>Mucoromycetes</taxon>
        <taxon>Mucorales</taxon>
        <taxon>Mucorineae</taxon>
        <taxon>Rhizopodaceae</taxon>
        <taxon>Rhizopus</taxon>
    </lineage>
</organism>
<dbReference type="EMBL" id="CH476735">
    <property type="protein sequence ID" value="EIE81151.1"/>
    <property type="molecule type" value="Genomic_DNA"/>
</dbReference>
<dbReference type="InterPro" id="IPR037239">
    <property type="entry name" value="OSBP_sf"/>
</dbReference>
<dbReference type="Gene3D" id="6.10.250.1430">
    <property type="match status" value="1"/>
</dbReference>
<sequence length="619" mass="70936">MSDVRRLLKKQKQERAKRVEHPFAKYDDTGRLLCIVCNSLVKNENVWPAHLGSSLHRQQIEKLKALKNKRPAPEQEQGQQAKRTKFENISSDEEEDDEEEEHKEDLPSDFFDQQEEPMEEDIPEPVKPNTIPAGFFDDPEQEAKAQRVANEQAKLTLEKDLNEFHETMIDVSAETKQLEEEDDETLYANRNQDIFEEQAILDARVEKLKQMRSTGTIVPKEQDDDDEMRQELKTNFYFFVSQYHFHNTLESIPADQQGSFSSFLKTLASFTGDLSALTCPSFLLAPISLLEYSSYWADQPSLLSKISESDNAEERFYAAVKWFISALNGSFSSRVPKGEWEKKPFNPILGEQFHCEWQDKTRIVCEQVSHHPPVSGFYIENKEAGVVVTGHDGQKTRFSGTQMLVDQIGYCTLKLTGRDDETYLFTLPSVSVNGIWYAAPYVELYGTSFIHSSTGYFASIEYTTKGWISGEVHHFKATITHDNLSTPTIIEGQWTGKSTLTKNKKTEDFLDLTTLEKPAQIVKPTEEQDPLESRRIWKKVSEALKVGDYATASAEKSAIENQQRTLRKEREQSNTIWTPHYFKAVEGKEIYGDLREKIIAKADSKFLDTMGEGGWMYKA</sequence>
<name>I1BY71_RHIO9</name>
<dbReference type="SUPFAM" id="SSF57667">
    <property type="entry name" value="beta-beta-alpha zinc fingers"/>
    <property type="match status" value="1"/>
</dbReference>
<dbReference type="InterPro" id="IPR000648">
    <property type="entry name" value="Oxysterol-bd"/>
</dbReference>
<dbReference type="STRING" id="246409.I1BY71"/>
<dbReference type="PANTHER" id="PTHR10972">
    <property type="entry name" value="OXYSTEROL-BINDING PROTEIN-RELATED"/>
    <property type="match status" value="1"/>
</dbReference>
<dbReference type="RefSeq" id="XP_067516547.1">
    <property type="nucleotide sequence ID" value="XM_067660446.1"/>
</dbReference>
<evidence type="ECO:0000256" key="2">
    <source>
        <dbReference type="RuleBase" id="RU003844"/>
    </source>
</evidence>
<dbReference type="InterPro" id="IPR018494">
    <property type="entry name" value="Oxysterol-bd_CS"/>
</dbReference>
<dbReference type="Gene3D" id="1.10.287.2720">
    <property type="match status" value="1"/>
</dbReference>
<accession>I1BY71</accession>
<dbReference type="Gene3D" id="2.40.160.120">
    <property type="match status" value="1"/>
</dbReference>
<evidence type="ECO:0000259" key="4">
    <source>
        <dbReference type="Pfam" id="PF23406"/>
    </source>
</evidence>
<evidence type="ECO:0000313" key="5">
    <source>
        <dbReference type="EMBL" id="EIE81151.1"/>
    </source>
</evidence>
<dbReference type="Pfam" id="PF23406">
    <property type="entry name" value="ZNF380_CC"/>
    <property type="match status" value="1"/>
</dbReference>
<dbReference type="OMA" id="ILACYCE"/>
<dbReference type="Pfam" id="PF01237">
    <property type="entry name" value="Oxysterol_BP"/>
    <property type="match status" value="2"/>
</dbReference>
<proteinExistence type="inferred from homology"/>
<dbReference type="OrthoDB" id="14833at2759"/>
<keyword evidence="6" id="KW-1185">Reference proteome</keyword>
<dbReference type="GO" id="GO:0016020">
    <property type="term" value="C:membrane"/>
    <property type="evidence" value="ECO:0007669"/>
    <property type="project" value="TreeGrafter"/>
</dbReference>